<keyword evidence="7" id="KW-1185">Reference proteome</keyword>
<organism evidence="6 7">
    <name type="scientific">Prolemur simus</name>
    <name type="common">Greater bamboo lemur</name>
    <name type="synonym">Hapalemur simus</name>
    <dbReference type="NCBI Taxonomy" id="1328070"/>
    <lineage>
        <taxon>Eukaryota</taxon>
        <taxon>Metazoa</taxon>
        <taxon>Chordata</taxon>
        <taxon>Craniata</taxon>
        <taxon>Vertebrata</taxon>
        <taxon>Euteleostomi</taxon>
        <taxon>Mammalia</taxon>
        <taxon>Eutheria</taxon>
        <taxon>Euarchontoglires</taxon>
        <taxon>Primates</taxon>
        <taxon>Strepsirrhini</taxon>
        <taxon>Lemuriformes</taxon>
        <taxon>Lemuridae</taxon>
        <taxon>Prolemur</taxon>
    </lineage>
</organism>
<evidence type="ECO:0000256" key="3">
    <source>
        <dbReference type="ARBA" id="ARBA00022690"/>
    </source>
</evidence>
<keyword evidence="3" id="KW-0646">Protease inhibitor</keyword>
<evidence type="ECO:0000256" key="2">
    <source>
        <dbReference type="ARBA" id="ARBA00022525"/>
    </source>
</evidence>
<comment type="subcellular location">
    <subcellularLocation>
        <location evidence="1">Secreted</location>
    </subcellularLocation>
</comment>
<name>A0A8C9DM38_PROSS</name>
<dbReference type="Ensembl" id="ENSPSMT00000023043.1">
    <property type="protein sequence ID" value="ENSPSMP00000019878.1"/>
    <property type="gene ID" value="ENSPSMG00000014035.1"/>
</dbReference>
<proteinExistence type="predicted"/>
<evidence type="ECO:0000256" key="4">
    <source>
        <dbReference type="ARBA" id="ARBA00023157"/>
    </source>
</evidence>
<dbReference type="PANTHER" id="PTHR21312:SF28">
    <property type="entry name" value="OVOINHIBITOR-RELATED"/>
    <property type="match status" value="1"/>
</dbReference>
<dbReference type="Pfam" id="PF00050">
    <property type="entry name" value="Kazal_1"/>
    <property type="match status" value="1"/>
</dbReference>
<evidence type="ECO:0000313" key="6">
    <source>
        <dbReference type="Ensembl" id="ENSPSMP00000019878.1"/>
    </source>
</evidence>
<protein>
    <recommendedName>
        <fullName evidence="5">Kazal-like domain-containing protein</fullName>
    </recommendedName>
</protein>
<evidence type="ECO:0000256" key="1">
    <source>
        <dbReference type="ARBA" id="ARBA00004613"/>
    </source>
</evidence>
<evidence type="ECO:0000313" key="7">
    <source>
        <dbReference type="Proteomes" id="UP000694414"/>
    </source>
</evidence>
<reference evidence="6" key="1">
    <citation type="submission" date="2025-08" db="UniProtKB">
        <authorList>
            <consortium name="Ensembl"/>
        </authorList>
    </citation>
    <scope>IDENTIFICATION</scope>
</reference>
<sequence>MIIRKLSLIKKTGTDVLSALFFLLHHLDMRMTAELKGRNAGCYILKGSRVACPRIFRPICGTDQKTYNNECLLLLFEEKKRMVDMLVYKLCPC</sequence>
<dbReference type="InterPro" id="IPR036058">
    <property type="entry name" value="Kazal_dom_sf"/>
</dbReference>
<dbReference type="GO" id="GO:0030414">
    <property type="term" value="F:peptidase inhibitor activity"/>
    <property type="evidence" value="ECO:0007669"/>
    <property type="project" value="UniProtKB-KW"/>
</dbReference>
<accession>A0A8C9DM38</accession>
<dbReference type="SUPFAM" id="SSF100895">
    <property type="entry name" value="Kazal-type serine protease inhibitors"/>
    <property type="match status" value="1"/>
</dbReference>
<feature type="domain" description="Kazal-like" evidence="5">
    <location>
        <begin position="36"/>
        <end position="93"/>
    </location>
</feature>
<keyword evidence="2" id="KW-0964">Secreted</keyword>
<dbReference type="GO" id="GO:0005576">
    <property type="term" value="C:extracellular region"/>
    <property type="evidence" value="ECO:0007669"/>
    <property type="project" value="UniProtKB-SubCell"/>
</dbReference>
<reference evidence="6" key="2">
    <citation type="submission" date="2025-09" db="UniProtKB">
        <authorList>
            <consortium name="Ensembl"/>
        </authorList>
    </citation>
    <scope>IDENTIFICATION</scope>
</reference>
<dbReference type="InterPro" id="IPR002350">
    <property type="entry name" value="Kazal_dom"/>
</dbReference>
<dbReference type="PANTHER" id="PTHR21312">
    <property type="entry name" value="SERINE PROTEASE INHIBITOR"/>
    <property type="match status" value="1"/>
</dbReference>
<dbReference type="Proteomes" id="UP000694414">
    <property type="component" value="Unplaced"/>
</dbReference>
<dbReference type="SMART" id="SM00280">
    <property type="entry name" value="KAZAL"/>
    <property type="match status" value="1"/>
</dbReference>
<dbReference type="PROSITE" id="PS51465">
    <property type="entry name" value="KAZAL_2"/>
    <property type="match status" value="1"/>
</dbReference>
<dbReference type="Gene3D" id="3.30.60.30">
    <property type="match status" value="1"/>
</dbReference>
<evidence type="ECO:0000259" key="5">
    <source>
        <dbReference type="PROSITE" id="PS51465"/>
    </source>
</evidence>
<keyword evidence="4" id="KW-1015">Disulfide bond</keyword>
<dbReference type="AlphaFoldDB" id="A0A8C9DM38"/>